<dbReference type="GO" id="GO:0016757">
    <property type="term" value="F:glycosyltransferase activity"/>
    <property type="evidence" value="ECO:0007669"/>
    <property type="project" value="UniProtKB-KW"/>
</dbReference>
<accession>A0A2P5CTE0</accession>
<dbReference type="Proteomes" id="UP000237000">
    <property type="component" value="Unassembled WGS sequence"/>
</dbReference>
<dbReference type="STRING" id="63057.A0A2P5CTE0"/>
<evidence type="ECO:0000313" key="3">
    <source>
        <dbReference type="EMBL" id="PON64320.1"/>
    </source>
</evidence>
<dbReference type="InParanoid" id="A0A2P5CTE0"/>
<keyword evidence="4" id="KW-1185">Reference proteome</keyword>
<reference evidence="4" key="1">
    <citation type="submission" date="2016-06" db="EMBL/GenBank/DDBJ databases">
        <title>Parallel loss of symbiosis genes in relatives of nitrogen-fixing non-legume Parasponia.</title>
        <authorList>
            <person name="Van Velzen R."/>
            <person name="Holmer R."/>
            <person name="Bu F."/>
            <person name="Rutten L."/>
            <person name="Van Zeijl A."/>
            <person name="Liu W."/>
            <person name="Santuari L."/>
            <person name="Cao Q."/>
            <person name="Sharma T."/>
            <person name="Shen D."/>
            <person name="Roswanjaya Y."/>
            <person name="Wardhani T."/>
            <person name="Kalhor M.S."/>
            <person name="Jansen J."/>
            <person name="Van den Hoogen J."/>
            <person name="Gungor B."/>
            <person name="Hartog M."/>
            <person name="Hontelez J."/>
            <person name="Verver J."/>
            <person name="Yang W.-C."/>
            <person name="Schijlen E."/>
            <person name="Repin R."/>
            <person name="Schilthuizen M."/>
            <person name="Schranz E."/>
            <person name="Heidstra R."/>
            <person name="Miyata K."/>
            <person name="Fedorova E."/>
            <person name="Kohlen W."/>
            <person name="Bisseling T."/>
            <person name="Smit S."/>
            <person name="Geurts R."/>
        </authorList>
    </citation>
    <scope>NUCLEOTIDE SEQUENCE [LARGE SCALE GENOMIC DNA]</scope>
    <source>
        <strain evidence="4">cv. RG33-2</strain>
    </source>
</reference>
<dbReference type="AlphaFoldDB" id="A0A2P5CTE0"/>
<feature type="domain" description="Multiple C2" evidence="2">
    <location>
        <begin position="1"/>
        <end position="67"/>
    </location>
</feature>
<dbReference type="InterPro" id="IPR013583">
    <property type="entry name" value="MCTP_C"/>
</dbReference>
<dbReference type="EMBL" id="JXTC01000329">
    <property type="protein sequence ID" value="PON64320.1"/>
    <property type="molecule type" value="Genomic_DNA"/>
</dbReference>
<dbReference type="PANTHER" id="PTHR31425:SF24">
    <property type="entry name" value="MULTIPLE C2 DOMAIN AND TRANSMEMBRANE REGION PROTEIN 2"/>
    <property type="match status" value="1"/>
</dbReference>
<dbReference type="OrthoDB" id="67700at2759"/>
<evidence type="ECO:0000313" key="4">
    <source>
        <dbReference type="Proteomes" id="UP000237000"/>
    </source>
</evidence>
<protein>
    <submittedName>
        <fullName evidence="3">Phosphoribosyltransferase C-terminal</fullName>
    </submittedName>
</protein>
<sequence>MFLIRLWNYQFRMRNSPCEHKTSHAAAVTPEELAEEFDTFSTSHPKDLVRIRYDWLRSVAEKIQLLLAT</sequence>
<evidence type="ECO:0000256" key="1">
    <source>
        <dbReference type="ARBA" id="ARBA00022737"/>
    </source>
</evidence>
<gene>
    <name evidence="3" type="ORF">TorRG33x02_273420</name>
</gene>
<proteinExistence type="predicted"/>
<keyword evidence="3" id="KW-0808">Transferase</keyword>
<evidence type="ECO:0000259" key="2">
    <source>
        <dbReference type="Pfam" id="PF08372"/>
    </source>
</evidence>
<dbReference type="PANTHER" id="PTHR31425">
    <property type="entry name" value="PHOSPHORIBOSYLANTHRANILATE TRANSFERASE ISOFORM 1"/>
    <property type="match status" value="1"/>
</dbReference>
<keyword evidence="1" id="KW-0677">Repeat</keyword>
<dbReference type="InterPro" id="IPR047259">
    <property type="entry name" value="QUIRKY-like"/>
</dbReference>
<comment type="caution">
    <text evidence="3">The sequence shown here is derived from an EMBL/GenBank/DDBJ whole genome shotgun (WGS) entry which is preliminary data.</text>
</comment>
<organism evidence="3 4">
    <name type="scientific">Trema orientale</name>
    <name type="common">Charcoal tree</name>
    <name type="synonym">Celtis orientalis</name>
    <dbReference type="NCBI Taxonomy" id="63057"/>
    <lineage>
        <taxon>Eukaryota</taxon>
        <taxon>Viridiplantae</taxon>
        <taxon>Streptophyta</taxon>
        <taxon>Embryophyta</taxon>
        <taxon>Tracheophyta</taxon>
        <taxon>Spermatophyta</taxon>
        <taxon>Magnoliopsida</taxon>
        <taxon>eudicotyledons</taxon>
        <taxon>Gunneridae</taxon>
        <taxon>Pentapetalae</taxon>
        <taxon>rosids</taxon>
        <taxon>fabids</taxon>
        <taxon>Rosales</taxon>
        <taxon>Cannabaceae</taxon>
        <taxon>Trema</taxon>
    </lineage>
</organism>
<keyword evidence="3" id="KW-0328">Glycosyltransferase</keyword>
<name>A0A2P5CTE0_TREOI</name>
<dbReference type="Pfam" id="PF08372">
    <property type="entry name" value="PRT_C"/>
    <property type="match status" value="1"/>
</dbReference>